<dbReference type="KEGG" id="tae:TepiRe1_2106"/>
<dbReference type="AlphaFoldDB" id="F4LQT1"/>
<keyword evidence="3" id="KW-1185">Reference proteome</keyword>
<dbReference type="OrthoDB" id="6622255at2"/>
<dbReference type="InterPro" id="IPR013022">
    <property type="entry name" value="Xyl_isomerase-like_TIM-brl"/>
</dbReference>
<dbReference type="PANTHER" id="PTHR12110:SF21">
    <property type="entry name" value="XYLOSE ISOMERASE-LIKE TIM BARREL DOMAIN-CONTAINING PROTEIN"/>
    <property type="match status" value="1"/>
</dbReference>
<accession>L0S0X7</accession>
<dbReference type="SUPFAM" id="SSF51658">
    <property type="entry name" value="Xylose isomerase-like"/>
    <property type="match status" value="1"/>
</dbReference>
<dbReference type="KEGG" id="tep:TepRe1_1956"/>
<dbReference type="STRING" id="1209989.TepRe1_1956"/>
<evidence type="ECO:0000313" key="3">
    <source>
        <dbReference type="Proteomes" id="UP000010802"/>
    </source>
</evidence>
<dbReference type="RefSeq" id="WP_013779006.1">
    <property type="nucleotide sequence ID" value="NC_015519.1"/>
</dbReference>
<dbReference type="eggNOG" id="COG1082">
    <property type="taxonomic scope" value="Bacteria"/>
</dbReference>
<gene>
    <name evidence="2" type="ordered locus">TEPIRE1_2106</name>
</gene>
<dbReference type="PANTHER" id="PTHR12110">
    <property type="entry name" value="HYDROXYPYRUVATE ISOMERASE"/>
    <property type="match status" value="1"/>
</dbReference>
<dbReference type="PATRIC" id="fig|1209989.3.peg.2427"/>
<dbReference type="Pfam" id="PF01261">
    <property type="entry name" value="AP_endonuc_2"/>
    <property type="match status" value="1"/>
</dbReference>
<reference evidence="3" key="1">
    <citation type="journal article" date="2013" name="Genome Announc.">
        <title>First genome sequence of a syntrophic acetate-oxidizing bacterium, Tepidanaerobacter acetatoxydans strain Re1.</title>
        <authorList>
            <person name="Manzoor S."/>
            <person name="Bongcam-Rudloff E."/>
            <person name="Schnurer A."/>
            <person name="Muller B."/>
        </authorList>
    </citation>
    <scope>NUCLEOTIDE SEQUENCE [LARGE SCALE GENOMIC DNA]</scope>
    <source>
        <strain evidence="3">Re1</strain>
    </source>
</reference>
<evidence type="ECO:0000313" key="2">
    <source>
        <dbReference type="EMBL" id="CCP26930.1"/>
    </source>
</evidence>
<organism evidence="2 3">
    <name type="scientific">Tepidanaerobacter acetatoxydans (strain DSM 21804 / JCM 16047 / Re1)</name>
    <dbReference type="NCBI Taxonomy" id="1209989"/>
    <lineage>
        <taxon>Bacteria</taxon>
        <taxon>Bacillati</taxon>
        <taxon>Bacillota</taxon>
        <taxon>Clostridia</taxon>
        <taxon>Thermosediminibacterales</taxon>
        <taxon>Tepidanaerobacteraceae</taxon>
        <taxon>Tepidanaerobacter</taxon>
    </lineage>
</organism>
<keyword evidence="2" id="KW-0413">Isomerase</keyword>
<dbReference type="InterPro" id="IPR050312">
    <property type="entry name" value="IolE/XylAMocC-like"/>
</dbReference>
<accession>F4LQT1</accession>
<dbReference type="GO" id="GO:0016853">
    <property type="term" value="F:isomerase activity"/>
    <property type="evidence" value="ECO:0007669"/>
    <property type="project" value="UniProtKB-KW"/>
</dbReference>
<proteinExistence type="predicted"/>
<sequence>MELINSVCTTLFFPKSRNSIDEFSRMAHFLSEKGMDCIEFYHDGDDRDKVGNILSDAGLNGVYIAVIPSKEKKLHLCDENEDGRIAAVKLFKNCIDEAQANGITEVMMNSGHIGNSVDKGLDALAKSVEELFDYAKKKNYKLRLLMEPCDSKMDACQLVGPYKRALKFLQRMHAEGIPLELTMDTAHTVEEGEDFLEALTAVKPYCNHIHFANCYIKDEQSPLYGDKHLGYEYQDTEWTVPALASLFEGLKVLYKNEETLRIGLEVLCRVDDSYKYFNDVWNSLEFLHKH</sequence>
<dbReference type="Gene3D" id="3.20.20.150">
    <property type="entry name" value="Divalent-metal-dependent TIM barrel enzymes"/>
    <property type="match status" value="1"/>
</dbReference>
<protein>
    <submittedName>
        <fullName evidence="2">Xylose isomerase domain-containing protein TIM barrel</fullName>
    </submittedName>
</protein>
<dbReference type="EMBL" id="HF563609">
    <property type="protein sequence ID" value="CCP26930.1"/>
    <property type="molecule type" value="Genomic_DNA"/>
</dbReference>
<dbReference type="HOGENOM" id="CLU_959539_0_0_9"/>
<evidence type="ECO:0000259" key="1">
    <source>
        <dbReference type="Pfam" id="PF01261"/>
    </source>
</evidence>
<dbReference type="Proteomes" id="UP000010802">
    <property type="component" value="Chromosome"/>
</dbReference>
<feature type="domain" description="Xylose isomerase-like TIM barrel" evidence="1">
    <location>
        <begin position="30"/>
        <end position="228"/>
    </location>
</feature>
<name>F4LQT1_TEPAE</name>
<dbReference type="InterPro" id="IPR036237">
    <property type="entry name" value="Xyl_isomerase-like_sf"/>
</dbReference>